<gene>
    <name evidence="9" type="ORF">BQ2448_157</name>
</gene>
<comment type="subcellular location">
    <subcellularLocation>
        <location evidence="1">Nucleus</location>
    </subcellularLocation>
</comment>
<keyword evidence="4" id="KW-0804">Transcription</keyword>
<dbReference type="SUPFAM" id="SSF50249">
    <property type="entry name" value="Nucleic acid-binding proteins"/>
    <property type="match status" value="1"/>
</dbReference>
<organism evidence="9 10">
    <name type="scientific">Microbotryum intermedium</name>
    <dbReference type="NCBI Taxonomy" id="269621"/>
    <lineage>
        <taxon>Eukaryota</taxon>
        <taxon>Fungi</taxon>
        <taxon>Dikarya</taxon>
        <taxon>Basidiomycota</taxon>
        <taxon>Pucciniomycotina</taxon>
        <taxon>Microbotryomycetes</taxon>
        <taxon>Microbotryales</taxon>
        <taxon>Microbotryaceae</taxon>
        <taxon>Microbotryum</taxon>
    </lineage>
</organism>
<evidence type="ECO:0000256" key="5">
    <source>
        <dbReference type="ARBA" id="ARBA00023242"/>
    </source>
</evidence>
<dbReference type="EMBL" id="FMSP01000003">
    <property type="protein sequence ID" value="SCV68036.1"/>
    <property type="molecule type" value="Genomic_DNA"/>
</dbReference>
<dbReference type="Gene3D" id="2.40.50.140">
    <property type="entry name" value="Nucleic acid-binding proteins"/>
    <property type="match status" value="1"/>
</dbReference>
<dbReference type="GO" id="GO:0006384">
    <property type="term" value="P:transcription initiation at RNA polymerase III promoter"/>
    <property type="evidence" value="ECO:0007669"/>
    <property type="project" value="TreeGrafter"/>
</dbReference>
<keyword evidence="3" id="KW-0240">DNA-directed RNA polymerase</keyword>
<dbReference type="InterPro" id="IPR005576">
    <property type="entry name" value="Rpb7-like_N"/>
</dbReference>
<dbReference type="STRING" id="269621.A0A238FAC2"/>
<keyword evidence="10" id="KW-1185">Reference proteome</keyword>
<keyword evidence="5" id="KW-0539">Nucleus</keyword>
<evidence type="ECO:0000313" key="10">
    <source>
        <dbReference type="Proteomes" id="UP000198372"/>
    </source>
</evidence>
<evidence type="ECO:0000259" key="8">
    <source>
        <dbReference type="Pfam" id="PF08292"/>
    </source>
</evidence>
<protein>
    <submittedName>
        <fullName evidence="9">BQ2448_157 protein</fullName>
    </submittedName>
</protein>
<feature type="domain" description="RNA polymerase III subunit Rpc25" evidence="8">
    <location>
        <begin position="110"/>
        <end position="277"/>
    </location>
</feature>
<dbReference type="InterPro" id="IPR012340">
    <property type="entry name" value="NA-bd_OB-fold"/>
</dbReference>
<evidence type="ECO:0000313" key="9">
    <source>
        <dbReference type="EMBL" id="SCV68036.1"/>
    </source>
</evidence>
<dbReference type="PANTHER" id="PTHR12709">
    <property type="entry name" value="DNA-DIRECTED RNA POLYMERASE II, III"/>
    <property type="match status" value="1"/>
</dbReference>
<dbReference type="GO" id="GO:0005666">
    <property type="term" value="C:RNA polymerase III complex"/>
    <property type="evidence" value="ECO:0007669"/>
    <property type="project" value="TreeGrafter"/>
</dbReference>
<name>A0A238FAC2_9BASI</name>
<evidence type="ECO:0000256" key="1">
    <source>
        <dbReference type="ARBA" id="ARBA00004123"/>
    </source>
</evidence>
<evidence type="ECO:0000256" key="4">
    <source>
        <dbReference type="ARBA" id="ARBA00023163"/>
    </source>
</evidence>
<dbReference type="SUPFAM" id="SSF88798">
    <property type="entry name" value="N-terminal, heterodimerisation domain of RBP7 (RpoE)"/>
    <property type="match status" value="1"/>
</dbReference>
<dbReference type="InterPro" id="IPR013238">
    <property type="entry name" value="RNA_pol_III_Rbc25"/>
</dbReference>
<evidence type="ECO:0000256" key="2">
    <source>
        <dbReference type="ARBA" id="ARBA00009307"/>
    </source>
</evidence>
<dbReference type="InterPro" id="IPR036898">
    <property type="entry name" value="RNA_pol_Rpb7-like_N_sf"/>
</dbReference>
<dbReference type="InterPro" id="IPR045113">
    <property type="entry name" value="Rpb7-like"/>
</dbReference>
<dbReference type="Pfam" id="PF08292">
    <property type="entry name" value="RNA_pol_Rbc25"/>
    <property type="match status" value="1"/>
</dbReference>
<comment type="similarity">
    <text evidence="2">Belongs to the eukaryotic RPB7/RPC8 RNA polymerase subunit family.</text>
</comment>
<feature type="domain" description="RNA polymerase Rpb7-like N-terminal" evidence="7">
    <location>
        <begin position="8"/>
        <end position="64"/>
    </location>
</feature>
<feature type="compositionally biased region" description="Polar residues" evidence="6">
    <location>
        <begin position="209"/>
        <end position="220"/>
    </location>
</feature>
<sequence length="291" mass="32220">MFTFCIQRDTIRVEPRDFGKDPVVAIREEIQRRYANKVLPEVGLVISLLDILDATEGAVLYGDGCYYYRCRSFRFATCSLKEPNVALIVALHLPPAEFRLIVFRPFVGEAFLARVSSQSEEGIKVTVGFFDDILIPPHFLPLDSAFDPSRRAYFFVPAIEDEQGQIDPNRVVPTSEDLRSLHSDDKLYIERKDWLRIRCEQELWHDVSPTNGKSNASAPPTTLGVGAATGPGGLVNGSGAGGADPTAAGTLAVERGRSPYSLICSIREQGLGVLEWWDQDDEEEGEDQAKA</sequence>
<proteinExistence type="inferred from homology"/>
<feature type="region of interest" description="Disordered" evidence="6">
    <location>
        <begin position="209"/>
        <end position="230"/>
    </location>
</feature>
<dbReference type="AlphaFoldDB" id="A0A238FAC2"/>
<reference evidence="10" key="1">
    <citation type="submission" date="2016-09" db="EMBL/GenBank/DDBJ databases">
        <authorList>
            <person name="Jeantristanb JTB J.-T."/>
            <person name="Ricardo R."/>
        </authorList>
    </citation>
    <scope>NUCLEOTIDE SEQUENCE [LARGE SCALE GENOMIC DNA]</scope>
</reference>
<evidence type="ECO:0000256" key="3">
    <source>
        <dbReference type="ARBA" id="ARBA00022478"/>
    </source>
</evidence>
<dbReference type="Pfam" id="PF03876">
    <property type="entry name" value="SHS2_Rpb7-N"/>
    <property type="match status" value="1"/>
</dbReference>
<accession>A0A238FAC2</accession>
<evidence type="ECO:0000256" key="6">
    <source>
        <dbReference type="SAM" id="MobiDB-lite"/>
    </source>
</evidence>
<dbReference type="Gene3D" id="3.30.1490.120">
    <property type="entry name" value="RNA polymerase Rpb7-like, N-terminal domain"/>
    <property type="match status" value="1"/>
</dbReference>
<dbReference type="Proteomes" id="UP000198372">
    <property type="component" value="Unassembled WGS sequence"/>
</dbReference>
<evidence type="ECO:0000259" key="7">
    <source>
        <dbReference type="Pfam" id="PF03876"/>
    </source>
</evidence>
<dbReference type="OrthoDB" id="10256606at2759"/>
<dbReference type="PANTHER" id="PTHR12709:SF1">
    <property type="entry name" value="DNA-DIRECTED RNA POLYMERASE III SUBUNIT RPC8"/>
    <property type="match status" value="1"/>
</dbReference>